<evidence type="ECO:0000256" key="2">
    <source>
        <dbReference type="ARBA" id="ARBA00022771"/>
    </source>
</evidence>
<dbReference type="Proteomes" id="UP000444721">
    <property type="component" value="Unassembled WGS sequence"/>
</dbReference>
<reference evidence="6 7" key="1">
    <citation type="journal article" date="2019" name="Sci. Rep.">
        <title>Nanopore sequencing improves the draft genome of the human pathogenic amoeba Naegleria fowleri.</title>
        <authorList>
            <person name="Liechti N."/>
            <person name="Schurch N."/>
            <person name="Bruggmann R."/>
            <person name="Wittwer M."/>
        </authorList>
    </citation>
    <scope>NUCLEOTIDE SEQUENCE [LARGE SCALE GENOMIC DNA]</scope>
    <source>
        <strain evidence="6 7">ATCC 30894</strain>
    </source>
</reference>
<dbReference type="VEuPathDB" id="AmoebaDB:NfTy_000730"/>
<evidence type="ECO:0000256" key="1">
    <source>
        <dbReference type="ARBA" id="ARBA00022723"/>
    </source>
</evidence>
<keyword evidence="2 4" id="KW-0863">Zinc-finger</keyword>
<gene>
    <name evidence="6" type="ORF">FDP41_000378</name>
</gene>
<dbReference type="RefSeq" id="XP_044569192.1">
    <property type="nucleotide sequence ID" value="XM_044707121.1"/>
</dbReference>
<keyword evidence="7" id="KW-1185">Reference proteome</keyword>
<dbReference type="AlphaFoldDB" id="A0A6A5CGP6"/>
<evidence type="ECO:0000256" key="3">
    <source>
        <dbReference type="ARBA" id="ARBA00022833"/>
    </source>
</evidence>
<dbReference type="VEuPathDB" id="AmoebaDB:FDP41_000378"/>
<evidence type="ECO:0000313" key="7">
    <source>
        <dbReference type="Proteomes" id="UP000444721"/>
    </source>
</evidence>
<comment type="caution">
    <text evidence="6">The sequence shown here is derived from an EMBL/GenBank/DDBJ whole genome shotgun (WGS) entry which is preliminary data.</text>
</comment>
<evidence type="ECO:0000256" key="4">
    <source>
        <dbReference type="PROSITE-ProRule" id="PRU00834"/>
    </source>
</evidence>
<dbReference type="VEuPathDB" id="AmoebaDB:NF0005310"/>
<dbReference type="OrthoDB" id="512667at2759"/>
<dbReference type="GO" id="GO:0030150">
    <property type="term" value="P:protein import into mitochondrial matrix"/>
    <property type="evidence" value="ECO:0007669"/>
    <property type="project" value="TreeGrafter"/>
</dbReference>
<dbReference type="PROSITE" id="PS51501">
    <property type="entry name" value="ZF_DNL"/>
    <property type="match status" value="1"/>
</dbReference>
<organism evidence="6 7">
    <name type="scientific">Naegleria fowleri</name>
    <name type="common">Brain eating amoeba</name>
    <dbReference type="NCBI Taxonomy" id="5763"/>
    <lineage>
        <taxon>Eukaryota</taxon>
        <taxon>Discoba</taxon>
        <taxon>Heterolobosea</taxon>
        <taxon>Tetramitia</taxon>
        <taxon>Eutetramitia</taxon>
        <taxon>Vahlkampfiidae</taxon>
        <taxon>Naegleria</taxon>
    </lineage>
</organism>
<dbReference type="PANTHER" id="PTHR20922:SF13">
    <property type="entry name" value="DNL-TYPE ZINC FINGER PROTEIN"/>
    <property type="match status" value="1"/>
</dbReference>
<proteinExistence type="predicted"/>
<dbReference type="GO" id="GO:0050821">
    <property type="term" value="P:protein stabilization"/>
    <property type="evidence" value="ECO:0007669"/>
    <property type="project" value="TreeGrafter"/>
</dbReference>
<dbReference type="GO" id="GO:0005739">
    <property type="term" value="C:mitochondrion"/>
    <property type="evidence" value="ECO:0007669"/>
    <property type="project" value="TreeGrafter"/>
</dbReference>
<dbReference type="EMBL" id="VFQX01000002">
    <property type="protein sequence ID" value="KAF0984479.1"/>
    <property type="molecule type" value="Genomic_DNA"/>
</dbReference>
<protein>
    <recommendedName>
        <fullName evidence="5">DNL-type domain-containing protein</fullName>
    </recommendedName>
</protein>
<keyword evidence="1" id="KW-0479">Metal-binding</keyword>
<feature type="domain" description="DNL-type" evidence="5">
    <location>
        <begin position="119"/>
        <end position="203"/>
    </location>
</feature>
<dbReference type="GO" id="GO:0051087">
    <property type="term" value="F:protein-folding chaperone binding"/>
    <property type="evidence" value="ECO:0007669"/>
    <property type="project" value="TreeGrafter"/>
</dbReference>
<dbReference type="InterPro" id="IPR024158">
    <property type="entry name" value="Mt_import_TIM15"/>
</dbReference>
<accession>A0A6A5CGP6</accession>
<dbReference type="PANTHER" id="PTHR20922">
    <property type="entry name" value="DNL-TYPE ZINC FINGER PROTEIN"/>
    <property type="match status" value="1"/>
</dbReference>
<dbReference type="GO" id="GO:0006457">
    <property type="term" value="P:protein folding"/>
    <property type="evidence" value="ECO:0007669"/>
    <property type="project" value="TreeGrafter"/>
</dbReference>
<dbReference type="GeneID" id="68107596"/>
<keyword evidence="3" id="KW-0862">Zinc</keyword>
<sequence>MHKTLTLAIIKPLTSFSETTLFRKRNTSSMFNALSRLDSHSNELKSVFDHSDRRNYCSHYMKNNNGHQLSSPLLRKTSMSALCLNIATTKRFYSEEVFSYSKEEDVNDPLYVSEEEKRQKSEKMGMFYTCKPCKQRHYIEFSKHSYYKGVVITRCKNCKSLHLIADHLGWISDNKQSLEEMYGKIVKQSDLLKQQTTTEKNDK</sequence>
<evidence type="ECO:0000259" key="5">
    <source>
        <dbReference type="PROSITE" id="PS51501"/>
    </source>
</evidence>
<dbReference type="Pfam" id="PF05180">
    <property type="entry name" value="zf-DNL"/>
    <property type="match status" value="1"/>
</dbReference>
<dbReference type="GO" id="GO:0008270">
    <property type="term" value="F:zinc ion binding"/>
    <property type="evidence" value="ECO:0007669"/>
    <property type="project" value="UniProtKB-KW"/>
</dbReference>
<name>A0A6A5CGP6_NAEFO</name>
<evidence type="ECO:0000313" key="6">
    <source>
        <dbReference type="EMBL" id="KAF0984479.1"/>
    </source>
</evidence>
<dbReference type="InterPro" id="IPR007853">
    <property type="entry name" value="Znf_DNL-typ"/>
</dbReference>